<dbReference type="EMBL" id="JACCBN010000001">
    <property type="protein sequence ID" value="NYD36623.1"/>
    <property type="molecule type" value="Genomic_DNA"/>
</dbReference>
<dbReference type="SUPFAM" id="SSF53254">
    <property type="entry name" value="Phosphoglycerate mutase-like"/>
    <property type="match status" value="1"/>
</dbReference>
<dbReference type="Gene3D" id="3.40.50.1240">
    <property type="entry name" value="Phosphoglycerate mutase-like"/>
    <property type="match status" value="1"/>
</dbReference>
<dbReference type="InterPro" id="IPR015797">
    <property type="entry name" value="NUDIX_hydrolase-like_dom_sf"/>
</dbReference>
<dbReference type="InterPro" id="IPR020476">
    <property type="entry name" value="Nudix_hydrolase"/>
</dbReference>
<comment type="similarity">
    <text evidence="1 3">Belongs to the Nudix hydrolase family.</text>
</comment>
<evidence type="ECO:0000256" key="3">
    <source>
        <dbReference type="RuleBase" id="RU003476"/>
    </source>
</evidence>
<feature type="domain" description="Nudix hydrolase" evidence="5">
    <location>
        <begin position="16"/>
        <end position="141"/>
    </location>
</feature>
<feature type="region of interest" description="Disordered" evidence="4">
    <location>
        <begin position="268"/>
        <end position="294"/>
    </location>
</feature>
<dbReference type="InterPro" id="IPR051325">
    <property type="entry name" value="Nudix_hydrolase_domain"/>
</dbReference>
<dbReference type="InterPro" id="IPR029033">
    <property type="entry name" value="His_PPase_superfam"/>
</dbReference>
<evidence type="ECO:0000259" key="5">
    <source>
        <dbReference type="PROSITE" id="PS51462"/>
    </source>
</evidence>
<gene>
    <name evidence="6" type="ORF">BJ983_002725</name>
</gene>
<keyword evidence="2 3" id="KW-0378">Hydrolase</keyword>
<dbReference type="InterPro" id="IPR013078">
    <property type="entry name" value="His_Pase_superF_clade-1"/>
</dbReference>
<name>A0A7Y9J5W9_9PSEU</name>
<dbReference type="GO" id="GO:0006754">
    <property type="term" value="P:ATP biosynthetic process"/>
    <property type="evidence" value="ECO:0007669"/>
    <property type="project" value="TreeGrafter"/>
</dbReference>
<dbReference type="SUPFAM" id="SSF55811">
    <property type="entry name" value="Nudix"/>
    <property type="match status" value="1"/>
</dbReference>
<dbReference type="AlphaFoldDB" id="A0A7Y9J5W9"/>
<comment type="caution">
    <text evidence="6">The sequence shown here is derived from an EMBL/GenBank/DDBJ whole genome shotgun (WGS) entry which is preliminary data.</text>
</comment>
<sequence length="317" mass="34115">MSIPADVLPDDGAVPRAVHAAGAVLWRPAAGGVEVAVVHRPHHGDWSLPKGKVDEGESRARTAVREIAEETGFAAVLGRHVATVRYMVGEDRKVVDYWDARAGAGSFTPNGETDELRWLAPRDARPLLSYDSDRDVLADFTEAPFPLRTLLLVRHAKAGKRGSHPDDDARPLVDDGREQARRLGDLLAAHGVTHLHAVGRTRCVETLEPASHRLGVGILVEDAFADEAVAADPERARERLLELVAGEGVAAVCAQGYGIPTLVRDLAADPDPAVGPRPEVRSNRRLADPPSRKGSAWVLSFDGDRLVAADYVRDPSV</sequence>
<evidence type="ECO:0000256" key="1">
    <source>
        <dbReference type="ARBA" id="ARBA00005582"/>
    </source>
</evidence>
<organism evidence="6 7">
    <name type="scientific">Actinomycetospora corticicola</name>
    <dbReference type="NCBI Taxonomy" id="663602"/>
    <lineage>
        <taxon>Bacteria</taxon>
        <taxon>Bacillati</taxon>
        <taxon>Actinomycetota</taxon>
        <taxon>Actinomycetes</taxon>
        <taxon>Pseudonocardiales</taxon>
        <taxon>Pseudonocardiaceae</taxon>
        <taxon>Actinomycetospora</taxon>
    </lineage>
</organism>
<reference evidence="6 7" key="1">
    <citation type="submission" date="2020-07" db="EMBL/GenBank/DDBJ databases">
        <title>Sequencing the genomes of 1000 actinobacteria strains.</title>
        <authorList>
            <person name="Klenk H.-P."/>
        </authorList>
    </citation>
    <scope>NUCLEOTIDE SEQUENCE [LARGE SCALE GENOMIC DNA]</scope>
    <source>
        <strain evidence="6 7">DSM 45772</strain>
    </source>
</reference>
<dbReference type="PROSITE" id="PS00893">
    <property type="entry name" value="NUDIX_BOX"/>
    <property type="match status" value="1"/>
</dbReference>
<evidence type="ECO:0000256" key="4">
    <source>
        <dbReference type="SAM" id="MobiDB-lite"/>
    </source>
</evidence>
<dbReference type="Pfam" id="PF00300">
    <property type="entry name" value="His_Phos_1"/>
    <property type="match status" value="1"/>
</dbReference>
<dbReference type="Proteomes" id="UP000535890">
    <property type="component" value="Unassembled WGS sequence"/>
</dbReference>
<keyword evidence="7" id="KW-1185">Reference proteome</keyword>
<dbReference type="InterPro" id="IPR020084">
    <property type="entry name" value="NUDIX_hydrolase_CS"/>
</dbReference>
<dbReference type="PANTHER" id="PTHR21340">
    <property type="entry name" value="DIADENOSINE 5,5-P1,P4-TETRAPHOSPHATE PYROPHOSPHOHYDROLASE MUTT"/>
    <property type="match status" value="1"/>
</dbReference>
<feature type="compositionally biased region" description="Basic and acidic residues" evidence="4">
    <location>
        <begin position="278"/>
        <end position="291"/>
    </location>
</feature>
<dbReference type="GO" id="GO:0035539">
    <property type="term" value="F:8-oxo-7,8-dihydrodeoxyguanosine triphosphate pyrophosphatase activity"/>
    <property type="evidence" value="ECO:0007669"/>
    <property type="project" value="UniProtKB-EC"/>
</dbReference>
<dbReference type="InterPro" id="IPR000086">
    <property type="entry name" value="NUDIX_hydrolase_dom"/>
</dbReference>
<protein>
    <submittedName>
        <fullName evidence="6">8-oxo-dGTP diphosphatase</fullName>
        <ecNumber evidence="6">3.6.1.55</ecNumber>
    </submittedName>
</protein>
<evidence type="ECO:0000256" key="2">
    <source>
        <dbReference type="ARBA" id="ARBA00022801"/>
    </source>
</evidence>
<dbReference type="PANTHER" id="PTHR21340:SF0">
    <property type="entry name" value="BIS(5'-NUCLEOSYL)-TETRAPHOSPHATASE [ASYMMETRICAL]"/>
    <property type="match status" value="1"/>
</dbReference>
<accession>A0A7Y9J5W9</accession>
<dbReference type="Pfam" id="PF00293">
    <property type="entry name" value="NUDIX"/>
    <property type="match status" value="1"/>
</dbReference>
<dbReference type="EC" id="3.6.1.55" evidence="6"/>
<dbReference type="PRINTS" id="PR00502">
    <property type="entry name" value="NUDIXFAMILY"/>
</dbReference>
<dbReference type="GO" id="GO:0006167">
    <property type="term" value="P:AMP biosynthetic process"/>
    <property type="evidence" value="ECO:0007669"/>
    <property type="project" value="TreeGrafter"/>
</dbReference>
<dbReference type="Gene3D" id="3.90.79.10">
    <property type="entry name" value="Nucleoside Triphosphate Pyrophosphohydrolase"/>
    <property type="match status" value="1"/>
</dbReference>
<evidence type="ECO:0000313" key="7">
    <source>
        <dbReference type="Proteomes" id="UP000535890"/>
    </source>
</evidence>
<dbReference type="CDD" id="cd03673">
    <property type="entry name" value="NUDIX_Ap6A_hydrolase"/>
    <property type="match status" value="1"/>
</dbReference>
<dbReference type="RefSeq" id="WP_343054134.1">
    <property type="nucleotide sequence ID" value="NZ_BAABHP010000021.1"/>
</dbReference>
<proteinExistence type="inferred from homology"/>
<dbReference type="GO" id="GO:0004081">
    <property type="term" value="F:bis(5'-nucleosyl)-tetraphosphatase (asymmetrical) activity"/>
    <property type="evidence" value="ECO:0007669"/>
    <property type="project" value="TreeGrafter"/>
</dbReference>
<evidence type="ECO:0000313" key="6">
    <source>
        <dbReference type="EMBL" id="NYD36623.1"/>
    </source>
</evidence>
<dbReference type="CDD" id="cd07067">
    <property type="entry name" value="HP_PGM_like"/>
    <property type="match status" value="1"/>
</dbReference>
<dbReference type="PROSITE" id="PS51462">
    <property type="entry name" value="NUDIX"/>
    <property type="match status" value="1"/>
</dbReference>